<evidence type="ECO:0000256" key="11">
    <source>
        <dbReference type="ARBA" id="ARBA00023136"/>
    </source>
</evidence>
<dbReference type="Pfam" id="PF01580">
    <property type="entry name" value="FtsK_SpoIIIE"/>
    <property type="match status" value="1"/>
</dbReference>
<evidence type="ECO:0000256" key="14">
    <source>
        <dbReference type="PROSITE-ProRule" id="PRU00289"/>
    </source>
</evidence>
<evidence type="ECO:0000256" key="8">
    <source>
        <dbReference type="ARBA" id="ARBA00022840"/>
    </source>
</evidence>
<dbReference type="SUPFAM" id="SSF46785">
    <property type="entry name" value="Winged helix' DNA-binding domain"/>
    <property type="match status" value="1"/>
</dbReference>
<dbReference type="InterPro" id="IPR036388">
    <property type="entry name" value="WH-like_DNA-bd_sf"/>
</dbReference>
<evidence type="ECO:0000256" key="12">
    <source>
        <dbReference type="ARBA" id="ARBA00023306"/>
    </source>
</evidence>
<dbReference type="Pfam" id="PF13491">
    <property type="entry name" value="FtsK_4TM"/>
    <property type="match status" value="1"/>
</dbReference>
<feature type="transmembrane region" description="Helical" evidence="16">
    <location>
        <begin position="215"/>
        <end position="235"/>
    </location>
</feature>
<dbReference type="InterPro" id="IPR027417">
    <property type="entry name" value="P-loop_NTPase"/>
</dbReference>
<evidence type="ECO:0000256" key="1">
    <source>
        <dbReference type="ARBA" id="ARBA00004651"/>
    </source>
</evidence>
<evidence type="ECO:0000256" key="7">
    <source>
        <dbReference type="ARBA" id="ARBA00022829"/>
    </source>
</evidence>
<dbReference type="InterPro" id="IPR050206">
    <property type="entry name" value="FtsK/SpoIIIE/SftA"/>
</dbReference>
<dbReference type="Gene3D" id="3.40.50.300">
    <property type="entry name" value="P-loop containing nucleotide triphosphate hydrolases"/>
    <property type="match status" value="1"/>
</dbReference>
<keyword evidence="10" id="KW-0238">DNA-binding</keyword>
<evidence type="ECO:0000256" key="4">
    <source>
        <dbReference type="ARBA" id="ARBA00022618"/>
    </source>
</evidence>
<evidence type="ECO:0000259" key="17">
    <source>
        <dbReference type="PROSITE" id="PS50901"/>
    </source>
</evidence>
<dbReference type="InterPro" id="IPR036390">
    <property type="entry name" value="WH_DNA-bd_sf"/>
</dbReference>
<evidence type="ECO:0000313" key="19">
    <source>
        <dbReference type="Proteomes" id="UP000248606"/>
    </source>
</evidence>
<evidence type="ECO:0000256" key="2">
    <source>
        <dbReference type="ARBA" id="ARBA00006474"/>
    </source>
</evidence>
<dbReference type="Gene3D" id="1.10.10.10">
    <property type="entry name" value="Winged helix-like DNA-binding domain superfamily/Winged helix DNA-binding domain"/>
    <property type="match status" value="1"/>
</dbReference>
<keyword evidence="4 18" id="KW-0132">Cell division</keyword>
<dbReference type="SMART" id="SM00843">
    <property type="entry name" value="Ftsk_gamma"/>
    <property type="match status" value="1"/>
</dbReference>
<keyword evidence="7" id="KW-0159">Chromosome partition</keyword>
<feature type="compositionally biased region" description="Polar residues" evidence="15">
    <location>
        <begin position="1"/>
        <end position="12"/>
    </location>
</feature>
<dbReference type="SUPFAM" id="SSF52540">
    <property type="entry name" value="P-loop containing nucleoside triphosphate hydrolases"/>
    <property type="match status" value="1"/>
</dbReference>
<dbReference type="GO" id="GO:0003677">
    <property type="term" value="F:DNA binding"/>
    <property type="evidence" value="ECO:0007669"/>
    <property type="project" value="UniProtKB-KW"/>
</dbReference>
<keyword evidence="6 14" id="KW-0547">Nucleotide-binding</keyword>
<evidence type="ECO:0000256" key="9">
    <source>
        <dbReference type="ARBA" id="ARBA00022989"/>
    </source>
</evidence>
<dbReference type="GO" id="GO:0007059">
    <property type="term" value="P:chromosome segregation"/>
    <property type="evidence" value="ECO:0007669"/>
    <property type="project" value="UniProtKB-KW"/>
</dbReference>
<keyword evidence="9 16" id="KW-1133">Transmembrane helix</keyword>
<feature type="region of interest" description="Disordered" evidence="15">
    <location>
        <begin position="1"/>
        <end position="64"/>
    </location>
</feature>
<comment type="subcellular location">
    <subcellularLocation>
        <location evidence="1">Cell membrane</location>
        <topology evidence="1">Multi-pass membrane protein</topology>
    </subcellularLocation>
</comment>
<evidence type="ECO:0000256" key="5">
    <source>
        <dbReference type="ARBA" id="ARBA00022692"/>
    </source>
</evidence>
<dbReference type="GO" id="GO:0051301">
    <property type="term" value="P:cell division"/>
    <property type="evidence" value="ECO:0007669"/>
    <property type="project" value="UniProtKB-KW"/>
</dbReference>
<gene>
    <name evidence="18" type="ORF">DI579_01365</name>
</gene>
<dbReference type="PROSITE" id="PS50901">
    <property type="entry name" value="FTSK"/>
    <property type="match status" value="1"/>
</dbReference>
<evidence type="ECO:0000313" key="18">
    <source>
        <dbReference type="EMBL" id="PZP89837.1"/>
    </source>
</evidence>
<proteinExistence type="inferred from homology"/>
<evidence type="ECO:0000256" key="16">
    <source>
        <dbReference type="SAM" id="Phobius"/>
    </source>
</evidence>
<dbReference type="InterPro" id="IPR018541">
    <property type="entry name" value="Ftsk_gamma"/>
</dbReference>
<dbReference type="Gene3D" id="3.30.980.40">
    <property type="match status" value="1"/>
</dbReference>
<feature type="compositionally biased region" description="Acidic residues" evidence="15">
    <location>
        <begin position="265"/>
        <end position="292"/>
    </location>
</feature>
<dbReference type="AlphaFoldDB" id="A0A2W5IFU4"/>
<dbReference type="Proteomes" id="UP000248606">
    <property type="component" value="Unassembled WGS sequence"/>
</dbReference>
<evidence type="ECO:0000256" key="15">
    <source>
        <dbReference type="SAM" id="MobiDB-lite"/>
    </source>
</evidence>
<dbReference type="Pfam" id="PF17854">
    <property type="entry name" value="FtsK_alpha"/>
    <property type="match status" value="1"/>
</dbReference>
<sequence>MVGEDSTFTVSASRAPKKGRRSATNAGRRPSARRKSKLPQSRRRQAQSSQARPVPSASDTSQSFGEKVKKSWSALTEKCHKGFHAISRAGDIDAGHARDGWALFCFVLAIILGVMLWAPLSVPVGRYVLSGLSYIIGTAVHLIPVLLVGATLVLTLTPPIAEERRIPTGVGGSLLTWSILGIWHIASGRAQTIDDVQGGAGVLGFIIGEPLAKGLTSPLSIIIFLAVIFFSLLLLTNRRIQDVGRWLRNTWMRVRQWCEERKRDDDDDSVDEDGNDDNDEDSDEFYEEEIESEASYLSRTPEENYPTEEDAPTELALMRQQWREHMSQYDEDEHAEDNKETLDTAVLPVPYADDRDEDDLVMSTEFSDTDYQLPDAELLIAGEPPRGRSHANDLVIDAINSVFEQFSIDAAVTGMSRGPTVTRYEVSLGPGVKVEKITGVQRNIAYAVANDNIRLLAPIPGKSAVGIEVPNTDREMVRLHDVLTCDYMLRNTDPMMIGMGKDIEGGFVYSSVEKMPHLLVAGATGSGKSAFVNATLISMLVRSTPEQLRLILVDPKMVELTPYEGIPHLITPIVTQPKKAAAALEWLVEEMEQRYKDMQATGTRKISDFNAKVISGEITAPLGSERVYKPYPRIVCIVDELADLMMTSGKEIEDSIVRLTQKARAAGIHLILATQRPSVDVVTGLIKSNVPSRLAFATSSLTDSRVILDQGGAENLIGMGDALFIAQGGRPVRMQGAFVSDEEIYRVVSFIKEQAEPEYTEGVTEQKKQGREIDEEIGKDLDDLLAATELVITSQFGSTSMLQRKLRIGFAKAGRLMDLMESRGIVGPSEGSKAREVLVKPEELEAVMWSLKGGDPSDN</sequence>
<keyword evidence="8 14" id="KW-0067">ATP-binding</keyword>
<dbReference type="EMBL" id="QFOZ01000001">
    <property type="protein sequence ID" value="PZP89837.1"/>
    <property type="molecule type" value="Genomic_DNA"/>
</dbReference>
<comment type="caution">
    <text evidence="18">The sequence shown here is derived from an EMBL/GenBank/DDBJ whole genome shotgun (WGS) entry which is preliminary data.</text>
</comment>
<organism evidence="18 19">
    <name type="scientific">Lawsonella clevelandensis</name>
    <dbReference type="NCBI Taxonomy" id="1528099"/>
    <lineage>
        <taxon>Bacteria</taxon>
        <taxon>Bacillati</taxon>
        <taxon>Actinomycetota</taxon>
        <taxon>Actinomycetes</taxon>
        <taxon>Mycobacteriales</taxon>
        <taxon>Lawsonellaceae</taxon>
        <taxon>Lawsonella</taxon>
    </lineage>
</organism>
<protein>
    <submittedName>
        <fullName evidence="18">Cell division protein FtsK</fullName>
    </submittedName>
</protein>
<dbReference type="InterPro" id="IPR025199">
    <property type="entry name" value="FtsK_4TM"/>
</dbReference>
<feature type="domain" description="FtsK" evidence="17">
    <location>
        <begin position="492"/>
        <end position="705"/>
    </location>
</feature>
<feature type="transmembrane region" description="Helical" evidence="16">
    <location>
        <begin position="101"/>
        <end position="120"/>
    </location>
</feature>
<feature type="region of interest" description="Disordered" evidence="15">
    <location>
        <begin position="262"/>
        <end position="312"/>
    </location>
</feature>
<dbReference type="InterPro" id="IPR041027">
    <property type="entry name" value="FtsK_alpha"/>
</dbReference>
<keyword evidence="11 16" id="KW-0472">Membrane</keyword>
<dbReference type="CDD" id="cd01127">
    <property type="entry name" value="TrwB_TraG_TraD_VirD4"/>
    <property type="match status" value="1"/>
</dbReference>
<keyword evidence="5 16" id="KW-0812">Transmembrane</keyword>
<dbReference type="Pfam" id="PF09397">
    <property type="entry name" value="FtsK_gamma"/>
    <property type="match status" value="1"/>
</dbReference>
<dbReference type="GO" id="GO:0005524">
    <property type="term" value="F:ATP binding"/>
    <property type="evidence" value="ECO:0007669"/>
    <property type="project" value="UniProtKB-UniRule"/>
</dbReference>
<dbReference type="PANTHER" id="PTHR22683:SF41">
    <property type="entry name" value="DNA TRANSLOCASE FTSK"/>
    <property type="match status" value="1"/>
</dbReference>
<evidence type="ECO:0000256" key="6">
    <source>
        <dbReference type="ARBA" id="ARBA00022741"/>
    </source>
</evidence>
<feature type="compositionally biased region" description="Basic residues" evidence="15">
    <location>
        <begin position="30"/>
        <end position="45"/>
    </location>
</feature>
<comment type="similarity">
    <text evidence="2">Belongs to the FtsK/SpoIIIE/SftA family.</text>
</comment>
<reference evidence="18 19" key="1">
    <citation type="submission" date="2017-08" db="EMBL/GenBank/DDBJ databases">
        <title>Infants hospitalized years apart are colonized by the same room-sourced microbial strains.</title>
        <authorList>
            <person name="Brooks B."/>
            <person name="Olm M.R."/>
            <person name="Firek B.A."/>
            <person name="Baker R."/>
            <person name="Thomas B.C."/>
            <person name="Morowitz M.J."/>
            <person name="Banfield J.F."/>
        </authorList>
    </citation>
    <scope>NUCLEOTIDE SEQUENCE [LARGE SCALE GENOMIC DNA]</scope>
    <source>
        <strain evidence="18">S2_006_000_R1_57</strain>
    </source>
</reference>
<keyword evidence="12" id="KW-0131">Cell cycle</keyword>
<dbReference type="PANTHER" id="PTHR22683">
    <property type="entry name" value="SPORULATION PROTEIN RELATED"/>
    <property type="match status" value="1"/>
</dbReference>
<evidence type="ECO:0000256" key="3">
    <source>
        <dbReference type="ARBA" id="ARBA00022475"/>
    </source>
</evidence>
<evidence type="ECO:0000256" key="10">
    <source>
        <dbReference type="ARBA" id="ARBA00023125"/>
    </source>
</evidence>
<evidence type="ECO:0000256" key="13">
    <source>
        <dbReference type="ARBA" id="ARBA00024986"/>
    </source>
</evidence>
<name>A0A2W5IFU4_9ACTN</name>
<dbReference type="GO" id="GO:0005886">
    <property type="term" value="C:plasma membrane"/>
    <property type="evidence" value="ECO:0007669"/>
    <property type="project" value="UniProtKB-SubCell"/>
</dbReference>
<comment type="function">
    <text evidence="13">Essential cell division protein that coordinates cell division and chromosome segregation. The N-terminus is involved in assembly of the cell-division machinery. The C-terminus functions as a DNA motor that moves dsDNA in an ATP-dependent manner towards the dif recombination site, which is located within the replication terminus region. Required for activation of the Xer recombinase, allowing activation of chromosome unlinking by recombination.</text>
</comment>
<accession>A0A2W5IFU4</accession>
<feature type="transmembrane region" description="Helical" evidence="16">
    <location>
        <begin position="132"/>
        <end position="154"/>
    </location>
</feature>
<keyword evidence="3" id="KW-1003">Cell membrane</keyword>
<feature type="binding site" evidence="14">
    <location>
        <begin position="522"/>
        <end position="529"/>
    </location>
    <ligand>
        <name>ATP</name>
        <dbReference type="ChEBI" id="CHEBI:30616"/>
    </ligand>
</feature>
<dbReference type="InterPro" id="IPR002543">
    <property type="entry name" value="FtsK_dom"/>
</dbReference>